<dbReference type="SUPFAM" id="SSF56784">
    <property type="entry name" value="HAD-like"/>
    <property type="match status" value="1"/>
</dbReference>
<gene>
    <name evidence="2 4" type="primary">NT5C</name>
</gene>
<evidence type="ECO:0000313" key="3">
    <source>
        <dbReference type="Proteomes" id="UP000006718"/>
    </source>
</evidence>
<dbReference type="Bgee" id="ENSMMUG00000029832">
    <property type="expression patterns" value="Expressed in ileum and 21 other cell types or tissues"/>
</dbReference>
<evidence type="ECO:0000256" key="1">
    <source>
        <dbReference type="PIRSR" id="PIRSR610708-1"/>
    </source>
</evidence>
<dbReference type="GO" id="GO:0008253">
    <property type="term" value="F:5'-nucleotidase activity"/>
    <property type="evidence" value="ECO:0007669"/>
    <property type="project" value="InterPro"/>
</dbReference>
<dbReference type="SFLD" id="SFLDG01126">
    <property type="entry name" value="C1.2:_Nucleotidase_Like"/>
    <property type="match status" value="1"/>
</dbReference>
<accession>A0A1D5RHJ0</accession>
<dbReference type="CDD" id="cd02587">
    <property type="entry name" value="HAD_5-3dNT"/>
    <property type="match status" value="1"/>
</dbReference>
<dbReference type="AlphaFoldDB" id="A0A1D5RHJ0"/>
<dbReference type="VGNC" id="VGNC:99191">
    <property type="gene designation" value="NT5C"/>
</dbReference>
<reference evidence="2" key="4">
    <citation type="submission" date="2025-09" db="UniProtKB">
        <authorList>
            <consortium name="Ensembl"/>
        </authorList>
    </citation>
    <scope>IDENTIFICATION</scope>
    <source>
        <strain evidence="2">17573</strain>
    </source>
</reference>
<dbReference type="Ensembl" id="ENSMMUT00000058171.2">
    <property type="protein sequence ID" value="ENSMMUP00000059784.2"/>
    <property type="gene ID" value="ENSMMUG00000029832.3"/>
</dbReference>
<dbReference type="Gene3D" id="1.10.40.40">
    <property type="entry name" value="Deoxyribonucleotidase, domain 2"/>
    <property type="match status" value="1"/>
</dbReference>
<dbReference type="FunFam" id="3.40.50.1000:FF:000133">
    <property type="entry name" value="5'(3')-deoxyribonucleotidase, cytosolic type"/>
    <property type="match status" value="1"/>
</dbReference>
<dbReference type="SMR" id="A0A1D5RHJ0"/>
<keyword evidence="3" id="KW-1185">Reference proteome</keyword>
<dbReference type="Gene3D" id="3.40.50.1000">
    <property type="entry name" value="HAD superfamily/HAD-like"/>
    <property type="match status" value="1"/>
</dbReference>
<reference evidence="2" key="3">
    <citation type="submission" date="2025-08" db="UniProtKB">
        <authorList>
            <consortium name="Ensembl"/>
        </authorList>
    </citation>
    <scope>IDENTIFICATION</scope>
    <source>
        <strain evidence="2">17573</strain>
    </source>
</reference>
<dbReference type="VEuPathDB" id="HostDB:ENSMMUG00000029832"/>
<dbReference type="InterPro" id="IPR023214">
    <property type="entry name" value="HAD_sf"/>
</dbReference>
<dbReference type="GeneTree" id="ENSGT00390000011596"/>
<dbReference type="Proteomes" id="UP000006718">
    <property type="component" value="Chromosome 16"/>
</dbReference>
<dbReference type="SFLD" id="SFLDS00003">
    <property type="entry name" value="Haloacid_Dehalogenase"/>
    <property type="match status" value="1"/>
</dbReference>
<dbReference type="PANTHER" id="PTHR16504:SF5">
    <property type="entry name" value="5'(3')-DEOXYRIBONUCLEOTIDASE, CYTOSOLIC TYPE"/>
    <property type="match status" value="1"/>
</dbReference>
<reference evidence="3" key="1">
    <citation type="journal article" date="2007" name="Science">
        <title>Evolutionary and biomedical insights from the rhesus macaque genome.</title>
        <authorList>
            <person name="Gibbs R.A."/>
            <person name="Rogers J."/>
            <person name="Katze M.G."/>
            <person name="Bumgarner R."/>
            <person name="Weinstock G.M."/>
            <person name="Mardis E.R."/>
            <person name="Remington K.A."/>
            <person name="Strausberg R.L."/>
            <person name="Venter J.C."/>
            <person name="Wilson R.K."/>
            <person name="Batzer M.A."/>
            <person name="Bustamante C.D."/>
            <person name="Eichler E.E."/>
            <person name="Hahn M.W."/>
            <person name="Hardison R.C."/>
            <person name="Makova K.D."/>
            <person name="Miller W."/>
            <person name="Milosavljevic A."/>
            <person name="Palermo R.E."/>
            <person name="Siepel A."/>
            <person name="Sikela J.M."/>
            <person name="Attaway T."/>
            <person name="Bell S."/>
            <person name="Bernard K.E."/>
            <person name="Buhay C.J."/>
            <person name="Chandrabose M.N."/>
            <person name="Dao M."/>
            <person name="Davis C."/>
            <person name="Delehaunty K.D."/>
            <person name="Ding Y."/>
            <person name="Dinh H.H."/>
            <person name="Dugan-Rocha S."/>
            <person name="Fulton L.A."/>
            <person name="Gabisi R.A."/>
            <person name="Garner T.T."/>
            <person name="Godfrey J."/>
            <person name="Hawes A.C."/>
            <person name="Hernandez J."/>
            <person name="Hines S."/>
            <person name="Holder M."/>
            <person name="Hume J."/>
            <person name="Jhangiani S.N."/>
            <person name="Joshi V."/>
            <person name="Khan Z.M."/>
            <person name="Kirkness E.F."/>
            <person name="Cree A."/>
            <person name="Fowler R.G."/>
            <person name="Lee S."/>
            <person name="Lewis L.R."/>
            <person name="Li Z."/>
            <person name="Liu Y.-S."/>
            <person name="Moore S.M."/>
            <person name="Muzny D."/>
            <person name="Nazareth L.V."/>
            <person name="Ngo D.N."/>
            <person name="Okwuonu G.O."/>
            <person name="Pai G."/>
            <person name="Parker D."/>
            <person name="Paul H.A."/>
            <person name="Pfannkoch C."/>
            <person name="Pohl C.S."/>
            <person name="Rogers Y.-H.C."/>
            <person name="Ruiz S.J."/>
            <person name="Sabo A."/>
            <person name="Santibanez J."/>
            <person name="Schneider B.W."/>
            <person name="Smith S.M."/>
            <person name="Sodergren E."/>
            <person name="Svatek A.F."/>
            <person name="Utterback T.R."/>
            <person name="Vattathil S."/>
            <person name="Warren W."/>
            <person name="White C.S."/>
            <person name="Chinwalla A.T."/>
            <person name="Feng Y."/>
            <person name="Halpern A.L."/>
            <person name="Hillier L.W."/>
            <person name="Huang X."/>
            <person name="Minx P."/>
            <person name="Nelson J.O."/>
            <person name="Pepin K.H."/>
            <person name="Qin X."/>
            <person name="Sutton G.G."/>
            <person name="Venter E."/>
            <person name="Walenz B.P."/>
            <person name="Wallis J.W."/>
            <person name="Worley K.C."/>
            <person name="Yang S.-P."/>
            <person name="Jones S.M."/>
            <person name="Marra M.A."/>
            <person name="Rocchi M."/>
            <person name="Schein J.E."/>
            <person name="Baertsch R."/>
            <person name="Clarke L."/>
            <person name="Csuros M."/>
            <person name="Glasscock J."/>
            <person name="Harris R.A."/>
            <person name="Havlak P."/>
            <person name="Jackson A.R."/>
            <person name="Jiang H."/>
            <person name="Liu Y."/>
            <person name="Messina D.N."/>
            <person name="Shen Y."/>
            <person name="Song H.X.-Z."/>
            <person name="Wylie T."/>
            <person name="Zhang L."/>
            <person name="Birney E."/>
            <person name="Han K."/>
            <person name="Konkel M.K."/>
            <person name="Lee J."/>
            <person name="Smit A.F.A."/>
            <person name="Ullmer B."/>
            <person name="Wang H."/>
            <person name="Xing J."/>
            <person name="Burhans R."/>
            <person name="Cheng Z."/>
            <person name="Karro J.E."/>
            <person name="Ma J."/>
            <person name="Raney B."/>
            <person name="She X."/>
            <person name="Cox M.J."/>
            <person name="Demuth J.P."/>
            <person name="Dumas L.J."/>
            <person name="Han S.-G."/>
            <person name="Hopkins J."/>
            <person name="Karimpour-Fard A."/>
            <person name="Kim Y.H."/>
            <person name="Pollack J.R."/>
            <person name="Vinar T."/>
            <person name="Addo-Quaye C."/>
            <person name="Degenhardt J."/>
            <person name="Denby A."/>
            <person name="Hubisz M.J."/>
            <person name="Indap A."/>
            <person name="Kosiol C."/>
            <person name="Lahn B.T."/>
            <person name="Lawson H.A."/>
            <person name="Marklein A."/>
            <person name="Nielsen R."/>
            <person name="Vallender E.J."/>
            <person name="Clark A.G."/>
            <person name="Ferguson B."/>
            <person name="Hernandez R.D."/>
            <person name="Hirani K."/>
            <person name="Kehrer-Sawatzki H."/>
            <person name="Kolb J."/>
            <person name="Patil S."/>
            <person name="Pu L.-L."/>
            <person name="Ren Y."/>
            <person name="Smith D.G."/>
            <person name="Wheeler D.A."/>
            <person name="Schenck I."/>
            <person name="Ball E.V."/>
            <person name="Chen R."/>
            <person name="Cooper D.N."/>
            <person name="Giardine B."/>
            <person name="Hsu F."/>
            <person name="Kent W.J."/>
            <person name="Lesk A."/>
            <person name="Nelson D.L."/>
            <person name="O'brien W.E."/>
            <person name="Pruefer K."/>
            <person name="Stenson P.D."/>
            <person name="Wallace J.C."/>
            <person name="Ke H."/>
            <person name="Liu X.-M."/>
            <person name="Wang P."/>
            <person name="Xiang A.P."/>
            <person name="Yang F."/>
            <person name="Barber G.P."/>
            <person name="Haussler D."/>
            <person name="Karolchik D."/>
            <person name="Kern A.D."/>
            <person name="Kuhn R.M."/>
            <person name="Smith K.E."/>
            <person name="Zwieg A.S."/>
        </authorList>
    </citation>
    <scope>NUCLEOTIDE SEQUENCE [LARGE SCALE GENOMIC DNA]</scope>
    <source>
        <strain evidence="3">17573</strain>
    </source>
</reference>
<feature type="active site" description="Nucleophile" evidence="1">
    <location>
        <position position="10"/>
    </location>
</feature>
<name>A0A1D5RHJ0_MACMU</name>
<evidence type="ECO:0000313" key="4">
    <source>
        <dbReference type="VGNC" id="VGNC:99191"/>
    </source>
</evidence>
<proteinExistence type="predicted"/>
<dbReference type="Pfam" id="PF06941">
    <property type="entry name" value="NT5C"/>
    <property type="match status" value="1"/>
</dbReference>
<protein>
    <submittedName>
        <fullName evidence="2">5', 3'-nucleotidase, cytosolic</fullName>
    </submittedName>
</protein>
<reference evidence="2" key="2">
    <citation type="submission" date="2019-01" db="EMBL/GenBank/DDBJ databases">
        <authorList>
            <person name="Graves T."/>
            <person name="Eichler E.E."/>
            <person name="Wilson R.K."/>
        </authorList>
    </citation>
    <scope>NUCLEOTIDE SEQUENCE [LARGE SCALE GENOMIC DNA]</scope>
    <source>
        <strain evidence="2">17573</strain>
    </source>
</reference>
<dbReference type="InterPro" id="IPR010708">
    <property type="entry name" value="5'(3')-deoxyribonucleotidase"/>
</dbReference>
<dbReference type="GO" id="GO:0009264">
    <property type="term" value="P:deoxyribonucleotide catabolic process"/>
    <property type="evidence" value="ECO:0007669"/>
    <property type="project" value="InterPro"/>
</dbReference>
<feature type="active site" description="Proton donor" evidence="1">
    <location>
        <position position="12"/>
    </location>
</feature>
<dbReference type="InterPro" id="IPR036412">
    <property type="entry name" value="HAD-like_sf"/>
</dbReference>
<evidence type="ECO:0000313" key="2">
    <source>
        <dbReference type="Ensembl" id="ENSMMUP00000059784.2"/>
    </source>
</evidence>
<organism evidence="2 3">
    <name type="scientific">Macaca mulatta</name>
    <name type="common">Rhesus macaque</name>
    <dbReference type="NCBI Taxonomy" id="9544"/>
    <lineage>
        <taxon>Eukaryota</taxon>
        <taxon>Metazoa</taxon>
        <taxon>Chordata</taxon>
        <taxon>Craniata</taxon>
        <taxon>Vertebrata</taxon>
        <taxon>Euteleostomi</taxon>
        <taxon>Mammalia</taxon>
        <taxon>Eutheria</taxon>
        <taxon>Euarchontoglires</taxon>
        <taxon>Primates</taxon>
        <taxon>Haplorrhini</taxon>
        <taxon>Catarrhini</taxon>
        <taxon>Cercopithecidae</taxon>
        <taxon>Cercopithecinae</taxon>
        <taxon>Macaca</taxon>
    </lineage>
</organism>
<sequence length="192" mass="22172">MARRLRVLVDMDGVLADFEAGLLRGFRRRFPEEPHVPLEQRRGFLAREQYRALRPDLAVGGAGSPHGQGRLAPFPGPYPGTRGTEVFICTSPLLKYDHCVGEKYRWVEQHLGPQFVERIILTRDKTVVLGDLLIDDKDTIRGDEETPRWEHILFTCCHNRHLVLPPTKRRLLSWSDNWREILDSKRGAAQRE</sequence>
<dbReference type="ExpressionAtlas" id="A0A1D5RHJ0">
    <property type="expression patterns" value="baseline"/>
</dbReference>
<dbReference type="SFLD" id="SFLDG01145">
    <property type="entry name" value="C1.2.1"/>
    <property type="match status" value="1"/>
</dbReference>
<dbReference type="PANTHER" id="PTHR16504">
    <property type="entry name" value="5'(3')-DEOXYRIBONUCLEOTIDASE"/>
    <property type="match status" value="1"/>
</dbReference>